<dbReference type="Pfam" id="PF14542">
    <property type="entry name" value="Acetyltransf_CG"/>
    <property type="match status" value="1"/>
</dbReference>
<accession>A0A0M6Y683</accession>
<gene>
    <name evidence="2" type="ORF">LAL4801_03244</name>
</gene>
<evidence type="ECO:0000313" key="3">
    <source>
        <dbReference type="Proteomes" id="UP000048926"/>
    </source>
</evidence>
<dbReference type="Proteomes" id="UP000048926">
    <property type="component" value="Unassembled WGS sequence"/>
</dbReference>
<dbReference type="PANTHER" id="PTHR31435:SF10">
    <property type="entry name" value="BSR4717 PROTEIN"/>
    <property type="match status" value="1"/>
</dbReference>
<organism evidence="2 3">
    <name type="scientific">Roseibium aggregatum</name>
    <dbReference type="NCBI Taxonomy" id="187304"/>
    <lineage>
        <taxon>Bacteria</taxon>
        <taxon>Pseudomonadati</taxon>
        <taxon>Pseudomonadota</taxon>
        <taxon>Alphaproteobacteria</taxon>
        <taxon>Hyphomicrobiales</taxon>
        <taxon>Stappiaceae</taxon>
        <taxon>Roseibium</taxon>
    </lineage>
</organism>
<dbReference type="PANTHER" id="PTHR31435">
    <property type="entry name" value="PROTEIN NATD1"/>
    <property type="match status" value="1"/>
</dbReference>
<sequence length="101" mass="11156">MVETTSPDITLEQDGSKGRYVAKVGGITEPAELTFSIVNEHLIIADHTGVPDSMRGMGVGKALVERLVDDARRKQVKIVPLCPYVNAQRRKHPEWADVFQA</sequence>
<dbReference type="AlphaFoldDB" id="A0A0M6Y683"/>
<name>A0A0M6Y683_9HYPH</name>
<dbReference type="PROSITE" id="PS51729">
    <property type="entry name" value="GNAT_YJDJ"/>
    <property type="match status" value="1"/>
</dbReference>
<dbReference type="InterPro" id="IPR016181">
    <property type="entry name" value="Acyl_CoA_acyltransferase"/>
</dbReference>
<keyword evidence="3" id="KW-1185">Reference proteome</keyword>
<evidence type="ECO:0000259" key="1">
    <source>
        <dbReference type="PROSITE" id="PS51729"/>
    </source>
</evidence>
<feature type="domain" description="N-acetyltransferase" evidence="1">
    <location>
        <begin position="12"/>
        <end position="100"/>
    </location>
</feature>
<dbReference type="KEGG" id="lagg:B0E33_07105"/>
<dbReference type="SUPFAM" id="SSF55729">
    <property type="entry name" value="Acyl-CoA N-acyltransferases (Nat)"/>
    <property type="match status" value="1"/>
</dbReference>
<dbReference type="InterPro" id="IPR045057">
    <property type="entry name" value="Gcn5-rel_NAT"/>
</dbReference>
<dbReference type="RefSeq" id="WP_023002164.1">
    <property type="nucleotide sequence ID" value="NZ_CP087156.1"/>
</dbReference>
<dbReference type="InterPro" id="IPR031165">
    <property type="entry name" value="GNAT_YJDJ"/>
</dbReference>
<dbReference type="OrthoDB" id="9800945at2"/>
<dbReference type="Gene3D" id="3.40.630.30">
    <property type="match status" value="1"/>
</dbReference>
<dbReference type="CDD" id="cd04301">
    <property type="entry name" value="NAT_SF"/>
    <property type="match status" value="1"/>
</dbReference>
<evidence type="ECO:0000313" key="2">
    <source>
        <dbReference type="EMBL" id="CTQ44797.1"/>
    </source>
</evidence>
<reference evidence="3" key="1">
    <citation type="submission" date="2015-07" db="EMBL/GenBank/DDBJ databases">
        <authorList>
            <person name="Rodrigo-Torres Lidia"/>
            <person name="Arahal R.David."/>
        </authorList>
    </citation>
    <scope>NUCLEOTIDE SEQUENCE [LARGE SCALE GENOMIC DNA]</scope>
    <source>
        <strain evidence="3">CECT 4801</strain>
    </source>
</reference>
<proteinExistence type="predicted"/>
<dbReference type="EMBL" id="CXST01000002">
    <property type="protein sequence ID" value="CTQ44797.1"/>
    <property type="molecule type" value="Genomic_DNA"/>
</dbReference>
<dbReference type="STRING" id="187304.B0E33_07105"/>
<protein>
    <recommendedName>
        <fullName evidence="1">N-acetyltransferase domain-containing protein</fullName>
    </recommendedName>
</protein>